<feature type="region of interest" description="Disordered" evidence="1">
    <location>
        <begin position="645"/>
        <end position="683"/>
    </location>
</feature>
<protein>
    <submittedName>
        <fullName evidence="2">Uncharacterized protein</fullName>
    </submittedName>
</protein>
<feature type="compositionally biased region" description="Basic and acidic residues" evidence="1">
    <location>
        <begin position="389"/>
        <end position="400"/>
    </location>
</feature>
<evidence type="ECO:0000313" key="2">
    <source>
        <dbReference type="EMBL" id="GAU88743.1"/>
    </source>
</evidence>
<feature type="region of interest" description="Disordered" evidence="1">
    <location>
        <begin position="387"/>
        <end position="467"/>
    </location>
</feature>
<feature type="region of interest" description="Disordered" evidence="1">
    <location>
        <begin position="219"/>
        <end position="239"/>
    </location>
</feature>
<feature type="region of interest" description="Disordered" evidence="1">
    <location>
        <begin position="331"/>
        <end position="374"/>
    </location>
</feature>
<keyword evidence="3" id="KW-1185">Reference proteome</keyword>
<gene>
    <name evidence="2" type="primary">RvY_01381-1</name>
    <name evidence="2" type="synonym">RvY_01381.1</name>
    <name evidence="2" type="ORF">RvY_01381</name>
</gene>
<feature type="region of interest" description="Disordered" evidence="1">
    <location>
        <begin position="713"/>
        <end position="788"/>
    </location>
</feature>
<evidence type="ECO:0000313" key="3">
    <source>
        <dbReference type="Proteomes" id="UP000186922"/>
    </source>
</evidence>
<proteinExistence type="predicted"/>
<feature type="compositionally biased region" description="Basic and acidic residues" evidence="1">
    <location>
        <begin position="421"/>
        <end position="440"/>
    </location>
</feature>
<feature type="region of interest" description="Disordered" evidence="1">
    <location>
        <begin position="96"/>
        <end position="127"/>
    </location>
</feature>
<feature type="region of interest" description="Disordered" evidence="1">
    <location>
        <begin position="251"/>
        <end position="319"/>
    </location>
</feature>
<feature type="compositionally biased region" description="Low complexity" evidence="1">
    <location>
        <begin position="109"/>
        <end position="120"/>
    </location>
</feature>
<feature type="region of interest" description="Disordered" evidence="1">
    <location>
        <begin position="23"/>
        <end position="42"/>
    </location>
</feature>
<feature type="compositionally biased region" description="Pro residues" evidence="1">
    <location>
        <begin position="337"/>
        <end position="350"/>
    </location>
</feature>
<dbReference type="EMBL" id="BDGG01000001">
    <property type="protein sequence ID" value="GAU88743.1"/>
    <property type="molecule type" value="Genomic_DNA"/>
</dbReference>
<feature type="compositionally biased region" description="Pro residues" evidence="1">
    <location>
        <begin position="289"/>
        <end position="299"/>
    </location>
</feature>
<accession>A0A1D1UQU2</accession>
<organism evidence="2 3">
    <name type="scientific">Ramazzottius varieornatus</name>
    <name type="common">Water bear</name>
    <name type="synonym">Tardigrade</name>
    <dbReference type="NCBI Taxonomy" id="947166"/>
    <lineage>
        <taxon>Eukaryota</taxon>
        <taxon>Metazoa</taxon>
        <taxon>Ecdysozoa</taxon>
        <taxon>Tardigrada</taxon>
        <taxon>Eutardigrada</taxon>
        <taxon>Parachela</taxon>
        <taxon>Hypsibioidea</taxon>
        <taxon>Ramazzottiidae</taxon>
        <taxon>Ramazzottius</taxon>
    </lineage>
</organism>
<evidence type="ECO:0000256" key="1">
    <source>
        <dbReference type="SAM" id="MobiDB-lite"/>
    </source>
</evidence>
<dbReference type="AlphaFoldDB" id="A0A1D1UQU2"/>
<comment type="caution">
    <text evidence="2">The sequence shown here is derived from an EMBL/GenBank/DDBJ whole genome shotgun (WGS) entry which is preliminary data.</text>
</comment>
<name>A0A1D1UQU2_RAMVA</name>
<feature type="compositionally biased region" description="Basic and acidic residues" evidence="1">
    <location>
        <begin position="662"/>
        <end position="671"/>
    </location>
</feature>
<feature type="compositionally biased region" description="Polar residues" evidence="1">
    <location>
        <begin position="764"/>
        <end position="782"/>
    </location>
</feature>
<feature type="compositionally biased region" description="Basic and acidic residues" evidence="1">
    <location>
        <begin position="751"/>
        <end position="762"/>
    </location>
</feature>
<dbReference type="Proteomes" id="UP000186922">
    <property type="component" value="Unassembled WGS sequence"/>
</dbReference>
<feature type="compositionally biased region" description="Polar residues" evidence="1">
    <location>
        <begin position="401"/>
        <end position="418"/>
    </location>
</feature>
<reference evidence="2 3" key="1">
    <citation type="journal article" date="2016" name="Nat. Commun.">
        <title>Extremotolerant tardigrade genome and improved radiotolerance of human cultured cells by tardigrade-unique protein.</title>
        <authorList>
            <person name="Hashimoto T."/>
            <person name="Horikawa D.D."/>
            <person name="Saito Y."/>
            <person name="Kuwahara H."/>
            <person name="Kozuka-Hata H."/>
            <person name="Shin-I T."/>
            <person name="Minakuchi Y."/>
            <person name="Ohishi K."/>
            <person name="Motoyama A."/>
            <person name="Aizu T."/>
            <person name="Enomoto A."/>
            <person name="Kondo K."/>
            <person name="Tanaka S."/>
            <person name="Hara Y."/>
            <person name="Koshikawa S."/>
            <person name="Sagara H."/>
            <person name="Miura T."/>
            <person name="Yokobori S."/>
            <person name="Miyagawa K."/>
            <person name="Suzuki Y."/>
            <person name="Kubo T."/>
            <person name="Oyama M."/>
            <person name="Kohara Y."/>
            <person name="Fujiyama A."/>
            <person name="Arakawa K."/>
            <person name="Katayama T."/>
            <person name="Toyoda A."/>
            <person name="Kunieda T."/>
        </authorList>
    </citation>
    <scope>NUCLEOTIDE SEQUENCE [LARGE SCALE GENOMIC DNA]</scope>
    <source>
        <strain evidence="2 3">YOKOZUNA-1</strain>
    </source>
</reference>
<feature type="compositionally biased region" description="Low complexity" evidence="1">
    <location>
        <begin position="306"/>
        <end position="315"/>
    </location>
</feature>
<sequence>MLPTNYPVSQQVPLMTESSSFDFYHGLPPSPPKSTHNRGHDYYSPRSMSNHMFLMELEFGPGIVAQLKSKFAAASHSSSTMAIPTSPATIQGGRFEQRNSYHGPLSPPSKDIASSSKRSSTNMTATVSPRKVDSVLMHKSLMNDNVVIIDRGSSVKLNSGLSAELVNKSECIEGLVSQYKAIFEKDPQALSNAASSPQRKKRASRECLADINATSPPIIPYRNSISELSSPPHDVVDHKKSSEINQIIDSFSDNVLPQSPPQPPPRPLRKAQLANQTKANSPPQVSSRPVPPRRPPPLLPADANLISRNNNNPISPEEEIIRNIPSVSVETRNSIPKSPPKLPASSPPVTPEKRSPPVRPLSIPKKVESPKQKELVLPENDVEVVELSSLKKADQKEKGTPKSTLLIENNVQSQPGDSSSDEAKKVTEKEVKPAVKERMPRMTSLDSLQKGASHPSRLGVDPTMSDGDKVFFDSPTKRLSLDSKMPQVSNVAGVKEQDTKDEKENTAPAFRVALKKSSGYGMTTIMDTKSRPITATLQPALKIDDPALLTTLKDLGRTRNAAGSDDHDRIVELEMEILKIVVLGHNTPTGSRSSLKRPAAVNTRAHLRITFNDKAITTHEYPSEQSLVHLDDHPSPNSVLNLDAETEESDTDGMLPSGESQVPRREGDLLRKPTGLSSAGLSSYKPSTLAEFQLGLERPAYASSSSADAAADAASETAVKDAQTAPTTSSTTSFPPSQRQHEMNKMNNQQDNDRRAATDKSHQWCVQPNSDSQGKFSNTASNADDMLF</sequence>
<dbReference type="OrthoDB" id="6517071at2759"/>
<feature type="compositionally biased region" description="Low complexity" evidence="1">
    <location>
        <begin position="726"/>
        <end position="737"/>
    </location>
</feature>
<feature type="compositionally biased region" description="Basic and acidic residues" evidence="1">
    <location>
        <begin position="365"/>
        <end position="374"/>
    </location>
</feature>